<evidence type="ECO:0000313" key="2">
    <source>
        <dbReference type="WBParaSite" id="JU765_v2.g2950.t1"/>
    </source>
</evidence>
<accession>A0AC34R2J2</accession>
<dbReference type="Proteomes" id="UP000887576">
    <property type="component" value="Unplaced"/>
</dbReference>
<reference evidence="2" key="1">
    <citation type="submission" date="2022-11" db="UniProtKB">
        <authorList>
            <consortium name="WormBaseParasite"/>
        </authorList>
    </citation>
    <scope>IDENTIFICATION</scope>
</reference>
<evidence type="ECO:0000313" key="1">
    <source>
        <dbReference type="Proteomes" id="UP000887576"/>
    </source>
</evidence>
<protein>
    <submittedName>
        <fullName evidence="2">Uncharacterized protein</fullName>
    </submittedName>
</protein>
<dbReference type="WBParaSite" id="JU765_v2.g2950.t1">
    <property type="protein sequence ID" value="JU765_v2.g2950.t1"/>
    <property type="gene ID" value="JU765_v2.g2950"/>
</dbReference>
<sequence>FQNKMAFAISQTSTSTFNKDQIDSDGVPVCTPTLTFEFPKNFSCYIKFKKVKGKIGFYCYVNSDKPINVGFICKINGKVYYNKNNLYEAGEDNWGKREAGTVDDLFLNDVMNVEWTVTLKSESNP</sequence>
<proteinExistence type="predicted"/>
<name>A0AC34R2J2_9BILA</name>
<organism evidence="1 2">
    <name type="scientific">Panagrolaimus sp. JU765</name>
    <dbReference type="NCBI Taxonomy" id="591449"/>
    <lineage>
        <taxon>Eukaryota</taxon>
        <taxon>Metazoa</taxon>
        <taxon>Ecdysozoa</taxon>
        <taxon>Nematoda</taxon>
        <taxon>Chromadorea</taxon>
        <taxon>Rhabditida</taxon>
        <taxon>Tylenchina</taxon>
        <taxon>Panagrolaimomorpha</taxon>
        <taxon>Panagrolaimoidea</taxon>
        <taxon>Panagrolaimidae</taxon>
        <taxon>Panagrolaimus</taxon>
    </lineage>
</organism>